<dbReference type="AlphaFoldDB" id="R7YF28"/>
<dbReference type="RefSeq" id="WP_010840499.1">
    <property type="nucleotide sequence ID" value="NZ_AQPW01000001.1"/>
</dbReference>
<organism evidence="1 2">
    <name type="scientific">Gordonia terrae C-6</name>
    <dbReference type="NCBI Taxonomy" id="1316928"/>
    <lineage>
        <taxon>Bacteria</taxon>
        <taxon>Bacillati</taxon>
        <taxon>Actinomycetota</taxon>
        <taxon>Actinomycetes</taxon>
        <taxon>Mycobacteriales</taxon>
        <taxon>Gordoniaceae</taxon>
        <taxon>Gordonia</taxon>
    </lineage>
</organism>
<dbReference type="OrthoDB" id="9959228at2"/>
<protein>
    <submittedName>
        <fullName evidence="1">Uncharacterized protein</fullName>
    </submittedName>
</protein>
<sequence>MASDLAAAPAGMGLPGTSCSDRVVAMAAGGALGDRVHASPGLYFDQMEITTITQRRLGGNQWPVPAEDELPVTVWRR</sequence>
<proteinExistence type="predicted"/>
<evidence type="ECO:0000313" key="2">
    <source>
        <dbReference type="Proteomes" id="UP000013569"/>
    </source>
</evidence>
<name>R7YF28_9ACTN</name>
<dbReference type="PATRIC" id="fig|1316928.3.peg.9"/>
<gene>
    <name evidence="1" type="ORF">GTC6_00045</name>
</gene>
<comment type="caution">
    <text evidence="1">The sequence shown here is derived from an EMBL/GenBank/DDBJ whole genome shotgun (WGS) entry which is preliminary data.</text>
</comment>
<dbReference type="Proteomes" id="UP000013569">
    <property type="component" value="Unassembled WGS sequence"/>
</dbReference>
<dbReference type="EMBL" id="AQPW01000001">
    <property type="protein sequence ID" value="EON34598.1"/>
    <property type="molecule type" value="Genomic_DNA"/>
</dbReference>
<reference evidence="1 2" key="1">
    <citation type="journal article" date="2013" name="Genome Announc.">
        <title>Draft Genome Sequence of a Benzothiophene-Desulfurizing Bacterium, Gordona terrae Strain C-6.</title>
        <authorList>
            <person name="Wang W."/>
            <person name="Ma T."/>
            <person name="Ren Y."/>
            <person name="Li G."/>
        </authorList>
    </citation>
    <scope>NUCLEOTIDE SEQUENCE [LARGE SCALE GENOMIC DNA]</scope>
    <source>
        <strain evidence="1 2">C-6</strain>
    </source>
</reference>
<evidence type="ECO:0000313" key="1">
    <source>
        <dbReference type="EMBL" id="EON34598.1"/>
    </source>
</evidence>
<accession>R7YF28</accession>